<organism evidence="1 2">
    <name type="scientific">Venturia canescens</name>
    <dbReference type="NCBI Taxonomy" id="32260"/>
    <lineage>
        <taxon>Eukaryota</taxon>
        <taxon>Metazoa</taxon>
        <taxon>Ecdysozoa</taxon>
        <taxon>Arthropoda</taxon>
        <taxon>Hexapoda</taxon>
        <taxon>Insecta</taxon>
        <taxon>Pterygota</taxon>
        <taxon>Neoptera</taxon>
        <taxon>Endopterygota</taxon>
        <taxon>Hymenoptera</taxon>
        <taxon>Apocrita</taxon>
        <taxon>Ichneumonoidea</taxon>
        <taxon>Ichneumonidae</taxon>
        <taxon>Campopleginae</taxon>
        <taxon>Dusona group</taxon>
        <taxon>Venturia</taxon>
    </lineage>
</organism>
<gene>
    <name evidence="1" type="ORF">KP791_000031</name>
</gene>
<protein>
    <submittedName>
        <fullName evidence="1">OrNVorf41-like-3</fullName>
    </submittedName>
</protein>
<sequence>MSVRPKSNSLAARSRVNSTITPECSHLGKSIKISSTFVIVMIAIGMILMIAALIINSEDDGGRPEDKERKLNGVTITSAVVVGLASLAAIWQFSVAARTVRTCLLKDETM</sequence>
<keyword evidence="2" id="KW-1185">Reference proteome</keyword>
<accession>A0ACB9ZHM0</accession>
<evidence type="ECO:0000313" key="2">
    <source>
        <dbReference type="Proteomes" id="UP000824380"/>
    </source>
</evidence>
<dbReference type="EMBL" id="CM033500">
    <property type="protein sequence ID" value="KAI5630626.1"/>
    <property type="molecule type" value="Genomic_DNA"/>
</dbReference>
<reference evidence="1" key="1">
    <citation type="submission" date="2022-07" db="EMBL/GenBank/DDBJ databases">
        <title>Venturia canescens Genome.</title>
        <authorList>
            <person name="Burke G.R."/>
            <person name="Simmonds T.J."/>
            <person name="Geib S.M."/>
        </authorList>
    </citation>
    <scope>NUCLEOTIDE SEQUENCE</scope>
    <source>
        <strain evidence="1">UGA</strain>
    </source>
</reference>
<name>A0ACB9ZHM0_9HYME</name>
<comment type="caution">
    <text evidence="1">The sequence shown here is derived from an EMBL/GenBank/DDBJ whole genome shotgun (WGS) entry which is preliminary data.</text>
</comment>
<proteinExistence type="predicted"/>
<evidence type="ECO:0000313" key="1">
    <source>
        <dbReference type="EMBL" id="KAI5630626.1"/>
    </source>
</evidence>
<dbReference type="Proteomes" id="UP000824380">
    <property type="component" value="Chromosome 4"/>
</dbReference>